<dbReference type="GO" id="GO:0003677">
    <property type="term" value="F:DNA binding"/>
    <property type="evidence" value="ECO:0007669"/>
    <property type="project" value="InterPro"/>
</dbReference>
<dbReference type="SUPFAM" id="SSF47413">
    <property type="entry name" value="lambda repressor-like DNA-binding domains"/>
    <property type="match status" value="1"/>
</dbReference>
<name>A0A6G9YN49_9NOCA</name>
<feature type="domain" description="HTH cro/C1-type" evidence="1">
    <location>
        <begin position="8"/>
        <end position="62"/>
    </location>
</feature>
<evidence type="ECO:0000313" key="3">
    <source>
        <dbReference type="Proteomes" id="UP000503540"/>
    </source>
</evidence>
<dbReference type="Gene3D" id="1.10.260.40">
    <property type="entry name" value="lambda repressor-like DNA-binding domains"/>
    <property type="match status" value="1"/>
</dbReference>
<accession>A0A6G9YN49</accession>
<organism evidence="2 3">
    <name type="scientific">Nocardia arthritidis</name>
    <dbReference type="NCBI Taxonomy" id="228602"/>
    <lineage>
        <taxon>Bacteria</taxon>
        <taxon>Bacillati</taxon>
        <taxon>Actinomycetota</taxon>
        <taxon>Actinomycetes</taxon>
        <taxon>Mycobacteriales</taxon>
        <taxon>Nocardiaceae</taxon>
        <taxon>Nocardia</taxon>
    </lineage>
</organism>
<dbReference type="RefSeq" id="WP_275106988.1">
    <property type="nucleotide sequence ID" value="NZ_CP046172.1"/>
</dbReference>
<dbReference type="CDD" id="cd00093">
    <property type="entry name" value="HTH_XRE"/>
    <property type="match status" value="1"/>
</dbReference>
<proteinExistence type="predicted"/>
<gene>
    <name evidence="2" type="ORF">F5544_34430</name>
</gene>
<dbReference type="PROSITE" id="PS50943">
    <property type="entry name" value="HTH_CROC1"/>
    <property type="match status" value="1"/>
</dbReference>
<dbReference type="InterPro" id="IPR010982">
    <property type="entry name" value="Lambda_DNA-bd_dom_sf"/>
</dbReference>
<keyword evidence="3" id="KW-1185">Reference proteome</keyword>
<dbReference type="KEGG" id="nah:F5544_34430"/>
<evidence type="ECO:0000313" key="2">
    <source>
        <dbReference type="EMBL" id="QIS14719.1"/>
    </source>
</evidence>
<dbReference type="AlphaFoldDB" id="A0A6G9YN49"/>
<protein>
    <submittedName>
        <fullName evidence="2">Helix-turn-helix domain-containing protein</fullName>
    </submittedName>
</protein>
<dbReference type="Proteomes" id="UP000503540">
    <property type="component" value="Chromosome"/>
</dbReference>
<dbReference type="Pfam" id="PF01381">
    <property type="entry name" value="HTH_3"/>
    <property type="match status" value="1"/>
</dbReference>
<sequence length="685" mass="74737">MEDFGTWLARQLARQRMSQTEMADKLGVTRAAVSAWVNGRAEPRWEKVHAIGEILGIDTRSVLTLVEPPMSADQLSWRHRPAHPDGGRELGNAAAFAFDADLGVVAREATQNSLDERFVASEPVKVQYTLNELTGPHLQEFLAALRWKELESHFEAVVAEPQKVGRVLADGLRELRERRSLVLLKIDDYNAAGLTGPEYDDGRFSRVVRRQLDSGKAGPAGGSYGIGKATLWAASRFGLVLINSTLSVPFEGRRGPRVIGRLDLPWRRVSNEQYAGPAWFGAHDPDRAGAARSWWADDNTISALRLGRQDTAPGTSFLIVGAHDASGEATGIEGMHRILVESLASHFWASMVSTPNNGPLLEASVTTLRNDTVVVSEERIDPDTHQPARSRALRAYLTGSTVDQLTSLDDVVKATVPLTVPPLKRATNGRPVHHEAVLLLAVTDDDRPNRLVCMRSSRMAIIERSISDIPLGSPHFQAVLLAGGATGSDSPDAVAAESFLRTSEPPEHNNWKKTDDLTATYARGAISRLKEFQDAALNEIRRILRRPHDEISDDGPAALRDLLNYDAPSPPRSPGFPTVKSVTGSVDPTGAWRIRVEVRLPEREDPWLLTPTLRFATRSGPKPEARWSALTPEAGCEVTEQGNLVFAAGIRSAAFSGVSDVQSHPVAAQMAIVEVDLKRVKGTTV</sequence>
<evidence type="ECO:0000259" key="1">
    <source>
        <dbReference type="PROSITE" id="PS50943"/>
    </source>
</evidence>
<reference evidence="2 3" key="1">
    <citation type="journal article" date="2019" name="ACS Chem. Biol.">
        <title>Identification and Mobilization of a Cryptic Antibiotic Biosynthesis Gene Locus from a Human-Pathogenic Nocardia Isolate.</title>
        <authorList>
            <person name="Herisse M."/>
            <person name="Ishida K."/>
            <person name="Porter J.L."/>
            <person name="Howden B."/>
            <person name="Hertweck C."/>
            <person name="Stinear T.P."/>
            <person name="Pidot S.J."/>
        </authorList>
    </citation>
    <scope>NUCLEOTIDE SEQUENCE [LARGE SCALE GENOMIC DNA]</scope>
    <source>
        <strain evidence="2 3">AUSMDU00012717</strain>
    </source>
</reference>
<dbReference type="SMART" id="SM00530">
    <property type="entry name" value="HTH_XRE"/>
    <property type="match status" value="1"/>
</dbReference>
<dbReference type="EMBL" id="CP046172">
    <property type="protein sequence ID" value="QIS14719.1"/>
    <property type="molecule type" value="Genomic_DNA"/>
</dbReference>
<dbReference type="InterPro" id="IPR001387">
    <property type="entry name" value="Cro/C1-type_HTH"/>
</dbReference>